<accession>A0A933SCL2</accession>
<dbReference type="Gene3D" id="3.60.15.10">
    <property type="entry name" value="Ribonuclease Z/Hydroxyacylglutathione hydrolase-like"/>
    <property type="match status" value="1"/>
</dbReference>
<proteinExistence type="predicted"/>
<dbReference type="AlphaFoldDB" id="A0A933SCL2"/>
<sequence>MRIRPHRWLTPLVLALLTAFSATAALAAGNGKLQIHHMKIGQGDGTLLISPNGQTALFDDGVYTNCTYIKSYLQGLGIASVDYHFLSHYHADHLGCIDDLAAIGITVLTAGYDRGNSYSSATYTAYTTTLGAKRTTIAKGQTITLDAGSANPVTVTCVDLNGAGVYSVSGSDENAKSAVYKVSYGAFDEIVGGDLTGSTANGNDVETTIGPEVGDVEVYKVHHHGSAYSSNDNWLNAITPEVGIIMCGDGNTYGHPTAAALTRLHNHSVKTYWTETGAGATPDAAWDKVANGTVLVEVNLASNNYTVTAGASTDTYTIPTGGPPPTLNDSKVASAVTMTQGTITAGSVASLAASDNTKMTVTSAKTGTNYWTDWYGEAVLAHPPTSLTVTFEASYSVSRTQTLHVWNWSTSAWEQVNSATVSTTDAVKTWTTNTPANYVSPAGVVRFRALANTRTSSYTCRADQLKFDYTYLQGTITTRTPEEYARLVPPTYHEPYRNLTPQASVRTLTASAIGRKVALAWSTGAHDHMDGFNIYRENASGERVHVGGEAVMATTAEEITFGWTDENAPEGESVYWLGARSCAGPEGMIGPIRVTRAAAGPALETFAFAAAPNPAVRNVRFALTLPSAGAAELAIFDLSGRRVATPLKGALDAGTTHVDWALQRDDGGRVQPGVYFARIEVLGRTQVARVTVLQP</sequence>
<feature type="signal peptide" evidence="1">
    <location>
        <begin position="1"/>
        <end position="24"/>
    </location>
</feature>
<evidence type="ECO:0000313" key="3">
    <source>
        <dbReference type="Proteomes" id="UP000696931"/>
    </source>
</evidence>
<dbReference type="PANTHER" id="PTHR30619">
    <property type="entry name" value="DNA INTERNALIZATION/COMPETENCE PROTEIN COMEC/REC2"/>
    <property type="match status" value="1"/>
</dbReference>
<dbReference type="InterPro" id="IPR052159">
    <property type="entry name" value="Competence_DNA_uptake"/>
</dbReference>
<keyword evidence="1" id="KW-0732">Signal</keyword>
<gene>
    <name evidence="2" type="ORF">HZA61_11325</name>
</gene>
<dbReference type="PANTHER" id="PTHR30619:SF1">
    <property type="entry name" value="RECOMBINATION PROTEIN 2"/>
    <property type="match status" value="1"/>
</dbReference>
<dbReference type="Gene3D" id="2.60.40.4070">
    <property type="match status" value="1"/>
</dbReference>
<protein>
    <submittedName>
        <fullName evidence="2">T9SS type A sorting domain-containing protein</fullName>
    </submittedName>
</protein>
<dbReference type="NCBIfam" id="TIGR04183">
    <property type="entry name" value="Por_Secre_tail"/>
    <property type="match status" value="1"/>
</dbReference>
<name>A0A933SCL2_UNCEI</name>
<dbReference type="SUPFAM" id="SSF56281">
    <property type="entry name" value="Metallo-hydrolase/oxidoreductase"/>
    <property type="match status" value="1"/>
</dbReference>
<organism evidence="2 3">
    <name type="scientific">Eiseniibacteriota bacterium</name>
    <dbReference type="NCBI Taxonomy" id="2212470"/>
    <lineage>
        <taxon>Bacteria</taxon>
        <taxon>Candidatus Eiseniibacteriota</taxon>
    </lineage>
</organism>
<dbReference type="InterPro" id="IPR026444">
    <property type="entry name" value="Secre_tail"/>
</dbReference>
<evidence type="ECO:0000256" key="1">
    <source>
        <dbReference type="SAM" id="SignalP"/>
    </source>
</evidence>
<comment type="caution">
    <text evidence="2">The sequence shown here is derived from an EMBL/GenBank/DDBJ whole genome shotgun (WGS) entry which is preliminary data.</text>
</comment>
<feature type="chain" id="PRO_5037220195" evidence="1">
    <location>
        <begin position="25"/>
        <end position="695"/>
    </location>
</feature>
<reference evidence="2" key="1">
    <citation type="submission" date="2020-07" db="EMBL/GenBank/DDBJ databases">
        <title>Huge and variable diversity of episymbiotic CPR bacteria and DPANN archaea in groundwater ecosystems.</title>
        <authorList>
            <person name="He C.Y."/>
            <person name="Keren R."/>
            <person name="Whittaker M."/>
            <person name="Farag I.F."/>
            <person name="Doudna J."/>
            <person name="Cate J.H.D."/>
            <person name="Banfield J.F."/>
        </authorList>
    </citation>
    <scope>NUCLEOTIDE SEQUENCE</scope>
    <source>
        <strain evidence="2">NC_groundwater_1813_Pr3_B-0.1um_71_17</strain>
    </source>
</reference>
<dbReference type="Proteomes" id="UP000696931">
    <property type="component" value="Unassembled WGS sequence"/>
</dbReference>
<evidence type="ECO:0000313" key="2">
    <source>
        <dbReference type="EMBL" id="MBI5170071.1"/>
    </source>
</evidence>
<dbReference type="EMBL" id="JACRIW010000081">
    <property type="protein sequence ID" value="MBI5170071.1"/>
    <property type="molecule type" value="Genomic_DNA"/>
</dbReference>
<dbReference type="InterPro" id="IPR036866">
    <property type="entry name" value="RibonucZ/Hydroxyglut_hydro"/>
</dbReference>